<evidence type="ECO:0000256" key="4">
    <source>
        <dbReference type="ARBA" id="ARBA00005881"/>
    </source>
</evidence>
<dbReference type="InParanoid" id="A0A1S3HY48"/>
<dbReference type="InterPro" id="IPR015943">
    <property type="entry name" value="WD40/YVTN_repeat-like_dom_sf"/>
</dbReference>
<sequence>MEPGFCTTLIATASSDSTVRIWQREEGGFQYQQSIPFGSGFALDVSLAVLPGTAVPVLACGADDHKIHLFVLQHGQFQRSQSLPGHEDWVQGVEFSHNGRYGCEEFRLQLEKSEVV</sequence>
<keyword evidence="7" id="KW-0853">WD repeat</keyword>
<name>A0A1S3HY48_LINAN</name>
<comment type="subcellular location">
    <subcellularLocation>
        <location evidence="2">Cytoplasm</location>
    </subcellularLocation>
    <subcellularLocation>
        <location evidence="1">Nucleus</location>
    </subcellularLocation>
</comment>
<dbReference type="PANTHER" id="PTHR44111:SF1">
    <property type="entry name" value="ELONGATOR COMPLEX PROTEIN 2"/>
    <property type="match status" value="1"/>
</dbReference>
<evidence type="ECO:0000256" key="5">
    <source>
        <dbReference type="ARBA" id="ARBA00020267"/>
    </source>
</evidence>
<dbReference type="Proteomes" id="UP000085678">
    <property type="component" value="Unplaced"/>
</dbReference>
<dbReference type="UniPathway" id="UPA00988"/>
<evidence type="ECO:0000256" key="2">
    <source>
        <dbReference type="ARBA" id="ARBA00004496"/>
    </source>
</evidence>
<dbReference type="InterPro" id="IPR037289">
    <property type="entry name" value="Elp2"/>
</dbReference>
<organism evidence="11 12">
    <name type="scientific">Lingula anatina</name>
    <name type="common">Brachiopod</name>
    <name type="synonym">Lingula unguis</name>
    <dbReference type="NCBI Taxonomy" id="7574"/>
    <lineage>
        <taxon>Eukaryota</taxon>
        <taxon>Metazoa</taxon>
        <taxon>Spiralia</taxon>
        <taxon>Lophotrochozoa</taxon>
        <taxon>Brachiopoda</taxon>
        <taxon>Linguliformea</taxon>
        <taxon>Lingulata</taxon>
        <taxon>Lingulida</taxon>
        <taxon>Linguloidea</taxon>
        <taxon>Lingulidae</taxon>
        <taxon>Lingula</taxon>
    </lineage>
</organism>
<dbReference type="SUPFAM" id="SSF50978">
    <property type="entry name" value="WD40 repeat-like"/>
    <property type="match status" value="1"/>
</dbReference>
<dbReference type="InterPro" id="IPR001680">
    <property type="entry name" value="WD40_rpt"/>
</dbReference>
<dbReference type="GeneID" id="106158518"/>
<evidence type="ECO:0000256" key="3">
    <source>
        <dbReference type="ARBA" id="ARBA00005043"/>
    </source>
</evidence>
<proteinExistence type="inferred from homology"/>
<comment type="pathway">
    <text evidence="3">tRNA modification; 5-methoxycarbonylmethyl-2-thiouridine-tRNA biosynthesis.</text>
</comment>
<evidence type="ECO:0000256" key="10">
    <source>
        <dbReference type="ARBA" id="ARBA00023242"/>
    </source>
</evidence>
<evidence type="ECO:0000313" key="11">
    <source>
        <dbReference type="Proteomes" id="UP000085678"/>
    </source>
</evidence>
<dbReference type="KEGG" id="lak:106158518"/>
<comment type="similarity">
    <text evidence="4">Belongs to the WD repeat ELP2 family.</text>
</comment>
<dbReference type="GO" id="GO:0005737">
    <property type="term" value="C:cytoplasm"/>
    <property type="evidence" value="ECO:0007669"/>
    <property type="project" value="UniProtKB-SubCell"/>
</dbReference>
<gene>
    <name evidence="12" type="primary">LOC106158518</name>
</gene>
<evidence type="ECO:0000256" key="1">
    <source>
        <dbReference type="ARBA" id="ARBA00004123"/>
    </source>
</evidence>
<dbReference type="GO" id="GO:0002098">
    <property type="term" value="P:tRNA wobble uridine modification"/>
    <property type="evidence" value="ECO:0007669"/>
    <property type="project" value="InterPro"/>
</dbReference>
<dbReference type="Gene3D" id="2.130.10.10">
    <property type="entry name" value="YVTN repeat-like/Quinoprotein amine dehydrogenase"/>
    <property type="match status" value="1"/>
</dbReference>
<dbReference type="PANTHER" id="PTHR44111">
    <property type="entry name" value="ELONGATOR COMPLEX PROTEIN 2"/>
    <property type="match status" value="1"/>
</dbReference>
<dbReference type="OrthoDB" id="27911at2759"/>
<dbReference type="AlphaFoldDB" id="A0A1S3HY48"/>
<keyword evidence="10" id="KW-0539">Nucleus</keyword>
<keyword evidence="6" id="KW-0963">Cytoplasm</keyword>
<evidence type="ECO:0000256" key="8">
    <source>
        <dbReference type="ARBA" id="ARBA00022694"/>
    </source>
</evidence>
<evidence type="ECO:0000256" key="6">
    <source>
        <dbReference type="ARBA" id="ARBA00022490"/>
    </source>
</evidence>
<keyword evidence="8" id="KW-0819">tRNA processing</keyword>
<dbReference type="GO" id="GO:0005634">
    <property type="term" value="C:nucleus"/>
    <property type="evidence" value="ECO:0007669"/>
    <property type="project" value="UniProtKB-SubCell"/>
</dbReference>
<keyword evidence="9" id="KW-0677">Repeat</keyword>
<accession>A0A1S3HY48</accession>
<reference evidence="12" key="1">
    <citation type="submission" date="2025-08" db="UniProtKB">
        <authorList>
            <consortium name="RefSeq"/>
        </authorList>
    </citation>
    <scope>IDENTIFICATION</scope>
    <source>
        <tissue evidence="12">Gonads</tissue>
    </source>
</reference>
<evidence type="ECO:0000313" key="12">
    <source>
        <dbReference type="RefSeq" id="XP_013389999.1"/>
    </source>
</evidence>
<protein>
    <recommendedName>
        <fullName evidence="5">Elongator complex protein 2</fullName>
    </recommendedName>
</protein>
<evidence type="ECO:0000256" key="9">
    <source>
        <dbReference type="ARBA" id="ARBA00022737"/>
    </source>
</evidence>
<dbReference type="RefSeq" id="XP_013389999.1">
    <property type="nucleotide sequence ID" value="XM_013534545.1"/>
</dbReference>
<dbReference type="Pfam" id="PF00400">
    <property type="entry name" value="WD40"/>
    <property type="match status" value="2"/>
</dbReference>
<dbReference type="GO" id="GO:0033588">
    <property type="term" value="C:elongator holoenzyme complex"/>
    <property type="evidence" value="ECO:0007669"/>
    <property type="project" value="InterPro"/>
</dbReference>
<dbReference type="STRING" id="7574.A0A1S3HY48"/>
<evidence type="ECO:0000256" key="7">
    <source>
        <dbReference type="ARBA" id="ARBA00022574"/>
    </source>
</evidence>
<keyword evidence="11" id="KW-1185">Reference proteome</keyword>
<dbReference type="InterPro" id="IPR036322">
    <property type="entry name" value="WD40_repeat_dom_sf"/>
</dbReference>